<keyword evidence="3" id="KW-1185">Reference proteome</keyword>
<name>A0A8C5RS15_LATLA</name>
<dbReference type="Proteomes" id="UP000694406">
    <property type="component" value="Unplaced"/>
</dbReference>
<dbReference type="Ensembl" id="ENSLLTT00000007010.1">
    <property type="protein sequence ID" value="ENSLLTP00000006746.1"/>
    <property type="gene ID" value="ENSLLTG00000005160.1"/>
</dbReference>
<evidence type="ECO:0000313" key="2">
    <source>
        <dbReference type="Ensembl" id="ENSLLTP00000006746.1"/>
    </source>
</evidence>
<protein>
    <recommendedName>
        <fullName evidence="1">HEPN domain-containing protein</fullName>
    </recommendedName>
</protein>
<dbReference type="InterPro" id="IPR036869">
    <property type="entry name" value="J_dom_sf"/>
</dbReference>
<dbReference type="SUPFAM" id="SSF46565">
    <property type="entry name" value="Chaperone J-domain"/>
    <property type="match status" value="1"/>
</dbReference>
<dbReference type="InterPro" id="IPR001623">
    <property type="entry name" value="DnaJ_domain"/>
</dbReference>
<organism evidence="2 3">
    <name type="scientific">Laticauda laticaudata</name>
    <name type="common">Blue-ringed sea krait</name>
    <name type="synonym">Blue-lipped sea krait</name>
    <dbReference type="NCBI Taxonomy" id="8630"/>
    <lineage>
        <taxon>Eukaryota</taxon>
        <taxon>Metazoa</taxon>
        <taxon>Chordata</taxon>
        <taxon>Craniata</taxon>
        <taxon>Vertebrata</taxon>
        <taxon>Euteleostomi</taxon>
        <taxon>Lepidosauria</taxon>
        <taxon>Squamata</taxon>
        <taxon>Bifurcata</taxon>
        <taxon>Unidentata</taxon>
        <taxon>Episquamata</taxon>
        <taxon>Toxicofera</taxon>
        <taxon>Serpentes</taxon>
        <taxon>Colubroidea</taxon>
        <taxon>Elapidae</taxon>
        <taxon>Laticaudinae</taxon>
        <taxon>Laticauda</taxon>
    </lineage>
</organism>
<evidence type="ECO:0000259" key="1">
    <source>
        <dbReference type="Pfam" id="PF05168"/>
    </source>
</evidence>
<dbReference type="PANTHER" id="PTHR46919:SF2">
    <property type="entry name" value="SACSIN"/>
    <property type="match status" value="1"/>
</dbReference>
<dbReference type="AlphaFoldDB" id="A0A8C5RS15"/>
<sequence length="655" mass="75623">MDFSKLQELYLPCIDGKLYPSNTLVFSFNQSDQECLALKNALHFLVDLSECFILADKYKQWKLLCYLPENLRPMHLSNIVKEQLEESSLKLCIYQEHCEFRNNLKELLVSLEFQNALIALLKWQGKTEEIEGMNDGLFSPDQLEVVCCEKLCTVKLYNLQILEGTQYVKTVHVAIMPDDKTKIYFTHQENIGLQEGVHISSVLSQEVNRIWGERFHQKAMGILMEILVCQGPKNIAEVLEKHRVPLYQQANLNAYDLPPPGEDIPEEWYDSLDMSILHTFVKGDYVGYLDSSQPKEHYLYAVVLEVLESQNTYRIDLGGDRKEEVTAYDLYHFKRNKPVSDSNKMVMLPVGSTDGTQMVRPDINEHWHQRQLSEVKKEIDTCLAQLSRLSEEEKKKALRRLYLCYHPDKNLGQEDSANELFKYLKEKIKEMEKGMWSNGGGSKSSTSHRRNFSDCWGEWDQQAHQHQQRHYEFTSRRSAGRGGGGSSYNFWSYHQRGPNSSRSQSKHCFLEAKRWLQQAECDLQVATTNAGNGNTEWLLYMVFRAMEKTLTAVAYNQGGGFEKNLSLAKLADKAASYGCELAKLPEQIALLIEHGVDDKTTQYPKYHTFPTIPHEAFSACKEHNVLLLAWEMLNMIKSWLESLTLAQECQPFWIN</sequence>
<reference evidence="2" key="2">
    <citation type="submission" date="2025-09" db="UniProtKB">
        <authorList>
            <consortium name="Ensembl"/>
        </authorList>
    </citation>
    <scope>IDENTIFICATION</scope>
</reference>
<proteinExistence type="predicted"/>
<reference evidence="2" key="1">
    <citation type="submission" date="2025-08" db="UniProtKB">
        <authorList>
            <consortium name="Ensembl"/>
        </authorList>
    </citation>
    <scope>IDENTIFICATION</scope>
</reference>
<dbReference type="GeneTree" id="ENSGT00940000164866"/>
<evidence type="ECO:0000313" key="3">
    <source>
        <dbReference type="Proteomes" id="UP000694406"/>
    </source>
</evidence>
<dbReference type="CDD" id="cd06257">
    <property type="entry name" value="DnaJ"/>
    <property type="match status" value="1"/>
</dbReference>
<feature type="domain" description="HEPN" evidence="1">
    <location>
        <begin position="512"/>
        <end position="608"/>
    </location>
</feature>
<dbReference type="PANTHER" id="PTHR46919">
    <property type="entry name" value="ZINC FINGER, C3HC4 TYPE (RING FINGER) FAMILY PROTEIN"/>
    <property type="match status" value="1"/>
</dbReference>
<dbReference type="Gene3D" id="1.20.120.330">
    <property type="entry name" value="Nucleotidyltransferases domain 2"/>
    <property type="match status" value="1"/>
</dbReference>
<dbReference type="Gene3D" id="1.10.287.110">
    <property type="entry name" value="DnaJ domain"/>
    <property type="match status" value="1"/>
</dbReference>
<accession>A0A8C5RS15</accession>
<dbReference type="InterPro" id="IPR007842">
    <property type="entry name" value="HEPN_dom"/>
</dbReference>
<dbReference type="SUPFAM" id="SSF81593">
    <property type="entry name" value="Nucleotidyltransferase substrate binding subunit/domain"/>
    <property type="match status" value="1"/>
</dbReference>
<dbReference type="Pfam" id="PF05168">
    <property type="entry name" value="HEPN"/>
    <property type="match status" value="1"/>
</dbReference>